<organism evidence="1 2">
    <name type="scientific">Ziziphus jujuba</name>
    <name type="common">Chinese jujube</name>
    <name type="synonym">Ziziphus sativa</name>
    <dbReference type="NCBI Taxonomy" id="326968"/>
    <lineage>
        <taxon>Eukaryota</taxon>
        <taxon>Viridiplantae</taxon>
        <taxon>Streptophyta</taxon>
        <taxon>Embryophyta</taxon>
        <taxon>Tracheophyta</taxon>
        <taxon>Spermatophyta</taxon>
        <taxon>Magnoliopsida</taxon>
        <taxon>eudicotyledons</taxon>
        <taxon>Gunneridae</taxon>
        <taxon>Pentapetalae</taxon>
        <taxon>rosids</taxon>
        <taxon>fabids</taxon>
        <taxon>Rosales</taxon>
        <taxon>Rhamnaceae</taxon>
        <taxon>Paliureae</taxon>
        <taxon>Ziziphus</taxon>
    </lineage>
</organism>
<accession>A0ABM3ZRS0</accession>
<dbReference type="PANTHER" id="PTHR11439">
    <property type="entry name" value="GAG-POL-RELATED RETROTRANSPOSON"/>
    <property type="match status" value="1"/>
</dbReference>
<gene>
    <name evidence="2" type="primary">LOC125424171</name>
</gene>
<protein>
    <submittedName>
        <fullName evidence="2">Uncharacterized mitochondrial protein AtMg00810-like</fullName>
    </submittedName>
</protein>
<evidence type="ECO:0000313" key="1">
    <source>
        <dbReference type="Proteomes" id="UP001652623"/>
    </source>
</evidence>
<evidence type="ECO:0000313" key="2">
    <source>
        <dbReference type="RefSeq" id="XP_060667173.1"/>
    </source>
</evidence>
<dbReference type="Proteomes" id="UP001652623">
    <property type="component" value="Chromosome 9"/>
</dbReference>
<keyword evidence="1" id="KW-1185">Reference proteome</keyword>
<dbReference type="GeneID" id="125424171"/>
<sequence length="172" mass="18969">MGTEFAIKDVGSLHYFLGVKVRYFSGGIFLSQGKYIRDLLAQAKMLEATHMATPMAVKTTPHVDDTRPIDAIEYRRLMGSLHFGLCYLCQSSLNLTSFCDADWARCSTTHCSTTGFCVFLGANCISWSSKKQLKVARSSTKAEYPAMASTSAELTWLSSLLRNIGVFLSSLP</sequence>
<name>A0ABM3ZRS0_ZIZJJ</name>
<dbReference type="RefSeq" id="XP_060667173.1">
    <property type="nucleotide sequence ID" value="XM_060811190.1"/>
</dbReference>
<reference evidence="2" key="1">
    <citation type="submission" date="2025-08" db="UniProtKB">
        <authorList>
            <consortium name="RefSeq"/>
        </authorList>
    </citation>
    <scope>IDENTIFICATION</scope>
    <source>
        <tissue evidence="2">Seedling</tissue>
    </source>
</reference>
<dbReference type="CDD" id="cd09272">
    <property type="entry name" value="RNase_HI_RT_Ty1"/>
    <property type="match status" value="1"/>
</dbReference>
<proteinExistence type="predicted"/>
<dbReference type="PANTHER" id="PTHR11439:SF463">
    <property type="entry name" value="REVERSE TRANSCRIPTASE TY1_COPIA-TYPE DOMAIN-CONTAINING PROTEIN"/>
    <property type="match status" value="1"/>
</dbReference>